<keyword evidence="1" id="KW-0812">Transmembrane</keyword>
<sequence length="106" mass="13421">MIIKKLFIIIISYYISTFLVIDKKHYDIHHYHIEYFKEERFRCIRYIDMNRNKKRETMIIKYINNYPYAKCIKYKDEYIEYIINKNKIIIYNTLIHIILYIHIIFL</sequence>
<feature type="transmembrane region" description="Helical" evidence="1">
    <location>
        <begin position="88"/>
        <end position="105"/>
    </location>
</feature>
<reference evidence="2" key="1">
    <citation type="journal article" date="2020" name="Nature">
        <title>Giant virus diversity and host interactions through global metagenomics.</title>
        <authorList>
            <person name="Schulz F."/>
            <person name="Roux S."/>
            <person name="Paez-Espino D."/>
            <person name="Jungbluth S."/>
            <person name="Walsh D.A."/>
            <person name="Denef V.J."/>
            <person name="McMahon K.D."/>
            <person name="Konstantinidis K.T."/>
            <person name="Eloe-Fadrosh E.A."/>
            <person name="Kyrpides N.C."/>
            <person name="Woyke T."/>
        </authorList>
    </citation>
    <scope>NUCLEOTIDE SEQUENCE</scope>
    <source>
        <strain evidence="2">GVMAG-M-3300023184-60</strain>
    </source>
</reference>
<name>A0A6C0IAU1_9ZZZZ</name>
<protein>
    <submittedName>
        <fullName evidence="2">Uncharacterized protein</fullName>
    </submittedName>
</protein>
<organism evidence="2">
    <name type="scientific">viral metagenome</name>
    <dbReference type="NCBI Taxonomy" id="1070528"/>
    <lineage>
        <taxon>unclassified sequences</taxon>
        <taxon>metagenomes</taxon>
        <taxon>organismal metagenomes</taxon>
    </lineage>
</organism>
<accession>A0A6C0IAU1</accession>
<proteinExistence type="predicted"/>
<evidence type="ECO:0000256" key="1">
    <source>
        <dbReference type="SAM" id="Phobius"/>
    </source>
</evidence>
<keyword evidence="1" id="KW-0472">Membrane</keyword>
<dbReference type="AlphaFoldDB" id="A0A6C0IAU1"/>
<keyword evidence="1" id="KW-1133">Transmembrane helix</keyword>
<dbReference type="EMBL" id="MN740151">
    <property type="protein sequence ID" value="QHT89720.1"/>
    <property type="molecule type" value="Genomic_DNA"/>
</dbReference>
<evidence type="ECO:0000313" key="2">
    <source>
        <dbReference type="EMBL" id="QHT89720.1"/>
    </source>
</evidence>